<dbReference type="AlphaFoldDB" id="A0A2T1KD71"/>
<feature type="compositionally biased region" description="Basic and acidic residues" evidence="1">
    <location>
        <begin position="41"/>
        <end position="58"/>
    </location>
</feature>
<keyword evidence="2" id="KW-0732">Signal</keyword>
<feature type="domain" description="PRC-barrel" evidence="3">
    <location>
        <begin position="92"/>
        <end position="151"/>
    </location>
</feature>
<protein>
    <recommendedName>
        <fullName evidence="3">PRC-barrel domain-containing protein</fullName>
    </recommendedName>
</protein>
<evidence type="ECO:0000256" key="1">
    <source>
        <dbReference type="SAM" id="MobiDB-lite"/>
    </source>
</evidence>
<dbReference type="Gene3D" id="2.30.30.240">
    <property type="entry name" value="PRC-barrel domain"/>
    <property type="match status" value="1"/>
</dbReference>
<sequence>MKKLHSLLFYALLTPTITLGSGHLLAAQGSSEDTDLGEQSMGHDADPATQSPEHDKKVIKSKYNTAEPAGQNTGAQAGTQNRDNMASPPANGIAASDLIGAELKTTGDQSVGEISDLIIGQDGKVAAVVVNVGQYLGMGEKHVAIDWNAVKMSGNPDDRELRVEMTGEELQSAPSYEKSER</sequence>
<feature type="compositionally biased region" description="Polar residues" evidence="1">
    <location>
        <begin position="70"/>
        <end position="84"/>
    </location>
</feature>
<dbReference type="InterPro" id="IPR027275">
    <property type="entry name" value="PRC-brl_dom"/>
</dbReference>
<dbReference type="PANTHER" id="PTHR36505">
    <property type="entry name" value="BLR1072 PROTEIN"/>
    <property type="match status" value="1"/>
</dbReference>
<dbReference type="OrthoDB" id="6366681at2"/>
<feature type="region of interest" description="Disordered" evidence="1">
    <location>
        <begin position="30"/>
        <end position="93"/>
    </location>
</feature>
<dbReference type="SUPFAM" id="SSF50346">
    <property type="entry name" value="PRC-barrel domain"/>
    <property type="match status" value="1"/>
</dbReference>
<keyword evidence="5" id="KW-1185">Reference proteome</keyword>
<organism evidence="4 5">
    <name type="scientific">Marinobacter halophilus</name>
    <dbReference type="NCBI Taxonomy" id="1323740"/>
    <lineage>
        <taxon>Bacteria</taxon>
        <taxon>Pseudomonadati</taxon>
        <taxon>Pseudomonadota</taxon>
        <taxon>Gammaproteobacteria</taxon>
        <taxon>Pseudomonadales</taxon>
        <taxon>Marinobacteraceae</taxon>
        <taxon>Marinobacter</taxon>
    </lineage>
</organism>
<proteinExistence type="predicted"/>
<gene>
    <name evidence="4" type="ORF">C7H08_11720</name>
</gene>
<dbReference type="RefSeq" id="WP_106672012.1">
    <property type="nucleotide sequence ID" value="NZ_BMFE01000001.1"/>
</dbReference>
<evidence type="ECO:0000313" key="4">
    <source>
        <dbReference type="EMBL" id="PSF08055.1"/>
    </source>
</evidence>
<comment type="caution">
    <text evidence="4">The sequence shown here is derived from an EMBL/GenBank/DDBJ whole genome shotgun (WGS) entry which is preliminary data.</text>
</comment>
<name>A0A2T1KD71_9GAMM</name>
<evidence type="ECO:0000259" key="3">
    <source>
        <dbReference type="Pfam" id="PF05239"/>
    </source>
</evidence>
<evidence type="ECO:0000256" key="2">
    <source>
        <dbReference type="SAM" id="SignalP"/>
    </source>
</evidence>
<accession>A0A2T1KD71</accession>
<dbReference type="EMBL" id="PXNN01000013">
    <property type="protein sequence ID" value="PSF08055.1"/>
    <property type="molecule type" value="Genomic_DNA"/>
</dbReference>
<evidence type="ECO:0000313" key="5">
    <source>
        <dbReference type="Proteomes" id="UP000238385"/>
    </source>
</evidence>
<feature type="chain" id="PRO_5015411457" description="PRC-barrel domain-containing protein" evidence="2">
    <location>
        <begin position="27"/>
        <end position="181"/>
    </location>
</feature>
<dbReference type="PANTHER" id="PTHR36505:SF1">
    <property type="entry name" value="BLR1072 PROTEIN"/>
    <property type="match status" value="1"/>
</dbReference>
<dbReference type="InterPro" id="IPR011033">
    <property type="entry name" value="PRC_barrel-like_sf"/>
</dbReference>
<feature type="signal peptide" evidence="2">
    <location>
        <begin position="1"/>
        <end position="26"/>
    </location>
</feature>
<dbReference type="Pfam" id="PF05239">
    <property type="entry name" value="PRC"/>
    <property type="match status" value="1"/>
</dbReference>
<reference evidence="4 5" key="1">
    <citation type="submission" date="2018-03" db="EMBL/GenBank/DDBJ databases">
        <title>Marinobacter brunus sp. nov., a marine bacterium of Gamma-proteobacteria isolated from the surface seawater of the South China Sea.</title>
        <authorList>
            <person name="Cheng H."/>
            <person name="Wu Y.-H."/>
            <person name="Xamxidin M."/>
            <person name="Xu X.-W."/>
        </authorList>
    </citation>
    <scope>NUCLEOTIDE SEQUENCE [LARGE SCALE GENOMIC DNA]</scope>
    <source>
        <strain evidence="4 5">JCM 30472</strain>
    </source>
</reference>
<dbReference type="Proteomes" id="UP000238385">
    <property type="component" value="Unassembled WGS sequence"/>
</dbReference>